<keyword evidence="3" id="KW-1185">Reference proteome</keyword>
<evidence type="ECO:0000313" key="3">
    <source>
        <dbReference type="Proteomes" id="UP000664317"/>
    </source>
</evidence>
<dbReference type="RefSeq" id="WP_206578207.1">
    <property type="nucleotide sequence ID" value="NZ_JAFKCT010000004.1"/>
</dbReference>
<dbReference type="Gene3D" id="2.60.40.2030">
    <property type="match status" value="1"/>
</dbReference>
<comment type="caution">
    <text evidence="2">The sequence shown here is derived from an EMBL/GenBank/DDBJ whole genome shotgun (WGS) entry which is preliminary data.</text>
</comment>
<dbReference type="InterPro" id="IPR038081">
    <property type="entry name" value="CalX-like_sf"/>
</dbReference>
<feature type="chain" id="PRO_5045638569" description="Calx-beta domain-containing protein" evidence="1">
    <location>
        <begin position="22"/>
        <end position="282"/>
    </location>
</feature>
<dbReference type="Proteomes" id="UP000664317">
    <property type="component" value="Unassembled WGS sequence"/>
</dbReference>
<dbReference type="EMBL" id="JAFKCT010000004">
    <property type="protein sequence ID" value="MBN7811424.1"/>
    <property type="molecule type" value="Genomic_DNA"/>
</dbReference>
<accession>A0ABS3C499</accession>
<proteinExistence type="predicted"/>
<evidence type="ECO:0000313" key="2">
    <source>
        <dbReference type="EMBL" id="MBN7811424.1"/>
    </source>
</evidence>
<sequence length="282" mass="29928">MKLNKIYIFLATILASLSLTGCFDDQGDDTLLQGTFVEFEDGRLPNGRTASFVRLSANQTDVVELQINRVSTNSSSPITVEVSVDPTSTAVRGVHYEFSGASVTIPAGEFTGMVPVTVLTGNIDPSETPDLVLKMTTASGAEVSTNYGDLLLAIRVICSSELAGTYKVFWEYLQLGDGEGGADQSTTNFVISAADQVVLSNAGTGVYQVNDISFGLYPGLYDDTAPIGKISDACGEITGDPANADRYQDPFTINGMINQDGTISITWSNTWGDAGDVVLTKQ</sequence>
<gene>
    <name evidence="2" type="ORF">J0A68_10690</name>
</gene>
<organism evidence="2 3">
    <name type="scientific">Algoriphagus oliviformis</name>
    <dbReference type="NCBI Taxonomy" id="2811231"/>
    <lineage>
        <taxon>Bacteria</taxon>
        <taxon>Pseudomonadati</taxon>
        <taxon>Bacteroidota</taxon>
        <taxon>Cytophagia</taxon>
        <taxon>Cytophagales</taxon>
        <taxon>Cyclobacteriaceae</taxon>
        <taxon>Algoriphagus</taxon>
    </lineage>
</organism>
<evidence type="ECO:0008006" key="4">
    <source>
        <dbReference type="Google" id="ProtNLM"/>
    </source>
</evidence>
<reference evidence="2 3" key="1">
    <citation type="submission" date="2021-03" db="EMBL/GenBank/DDBJ databases">
        <title>novel species isolated from a fishpond in China.</title>
        <authorList>
            <person name="Lu H."/>
            <person name="Cai Z."/>
        </authorList>
    </citation>
    <scope>NUCLEOTIDE SEQUENCE [LARGE SCALE GENOMIC DNA]</scope>
    <source>
        <strain evidence="2 3">H41</strain>
    </source>
</reference>
<name>A0ABS3C499_9BACT</name>
<evidence type="ECO:0000256" key="1">
    <source>
        <dbReference type="SAM" id="SignalP"/>
    </source>
</evidence>
<protein>
    <recommendedName>
        <fullName evidence="4">Calx-beta domain-containing protein</fullName>
    </recommendedName>
</protein>
<dbReference type="PROSITE" id="PS51257">
    <property type="entry name" value="PROKAR_LIPOPROTEIN"/>
    <property type="match status" value="1"/>
</dbReference>
<keyword evidence="1" id="KW-0732">Signal</keyword>
<feature type="signal peptide" evidence="1">
    <location>
        <begin position="1"/>
        <end position="21"/>
    </location>
</feature>
<dbReference type="SUPFAM" id="SSF141072">
    <property type="entry name" value="CalX-like"/>
    <property type="match status" value="1"/>
</dbReference>